<organism evidence="2 3">
    <name type="scientific">Trichomonascus ciferrii</name>
    <dbReference type="NCBI Taxonomy" id="44093"/>
    <lineage>
        <taxon>Eukaryota</taxon>
        <taxon>Fungi</taxon>
        <taxon>Dikarya</taxon>
        <taxon>Ascomycota</taxon>
        <taxon>Saccharomycotina</taxon>
        <taxon>Dipodascomycetes</taxon>
        <taxon>Dipodascales</taxon>
        <taxon>Trichomonascaceae</taxon>
        <taxon>Trichomonascus</taxon>
        <taxon>Trichomonascus ciferrii complex</taxon>
    </lineage>
</organism>
<keyword evidence="1" id="KW-0547">Nucleotide-binding</keyword>
<dbReference type="EMBL" id="SWFS01000131">
    <property type="protein sequence ID" value="KAA8915891.1"/>
    <property type="molecule type" value="Genomic_DNA"/>
</dbReference>
<dbReference type="InterPro" id="IPR016155">
    <property type="entry name" value="Mopterin_synth/thiamin_S_b"/>
</dbReference>
<dbReference type="CDD" id="cd00754">
    <property type="entry name" value="Ubl_MoaD"/>
    <property type="match status" value="1"/>
</dbReference>
<dbReference type="Proteomes" id="UP000761534">
    <property type="component" value="Unassembled WGS sequence"/>
</dbReference>
<dbReference type="OrthoDB" id="5595860at2759"/>
<dbReference type="Gene3D" id="3.10.20.30">
    <property type="match status" value="1"/>
</dbReference>
<keyword evidence="3" id="KW-1185">Reference proteome</keyword>
<evidence type="ECO:0008006" key="4">
    <source>
        <dbReference type="Google" id="ProtNLM"/>
    </source>
</evidence>
<evidence type="ECO:0000256" key="1">
    <source>
        <dbReference type="ARBA" id="ARBA00022741"/>
    </source>
</evidence>
<protein>
    <recommendedName>
        <fullName evidence="4">Molybdopterin synthase sulfur carrier subunit</fullName>
    </recommendedName>
</protein>
<evidence type="ECO:0000313" key="2">
    <source>
        <dbReference type="EMBL" id="KAA8915891.1"/>
    </source>
</evidence>
<sequence length="85" mass="9320">MVEIKVLFFGPLREALSKDSLIVFMDSPTPAKIKQHLIDEHIKSTSNLQDILNSSGTVVNLEYCEPDHPLSNGDELAFIPPVSAG</sequence>
<evidence type="ECO:0000313" key="3">
    <source>
        <dbReference type="Proteomes" id="UP000761534"/>
    </source>
</evidence>
<accession>A0A642V7X4</accession>
<dbReference type="GO" id="GO:0006777">
    <property type="term" value="P:Mo-molybdopterin cofactor biosynthetic process"/>
    <property type="evidence" value="ECO:0007669"/>
    <property type="project" value="InterPro"/>
</dbReference>
<dbReference type="InterPro" id="IPR003749">
    <property type="entry name" value="ThiS/MoaD-like"/>
</dbReference>
<dbReference type="SUPFAM" id="SSF54285">
    <property type="entry name" value="MoaD/ThiS"/>
    <property type="match status" value="1"/>
</dbReference>
<proteinExistence type="predicted"/>
<comment type="caution">
    <text evidence="2">The sequence shown here is derived from an EMBL/GenBank/DDBJ whole genome shotgun (WGS) entry which is preliminary data.</text>
</comment>
<name>A0A642V7X4_9ASCO</name>
<dbReference type="PANTHER" id="PTHR33359">
    <property type="entry name" value="MOLYBDOPTERIN SYNTHASE SULFUR CARRIER SUBUNIT"/>
    <property type="match status" value="1"/>
</dbReference>
<dbReference type="GO" id="GO:0000166">
    <property type="term" value="F:nucleotide binding"/>
    <property type="evidence" value="ECO:0007669"/>
    <property type="project" value="UniProtKB-KW"/>
</dbReference>
<dbReference type="VEuPathDB" id="FungiDB:TRICI_001905"/>
<dbReference type="Pfam" id="PF02597">
    <property type="entry name" value="ThiS"/>
    <property type="match status" value="1"/>
</dbReference>
<dbReference type="InterPro" id="IPR044672">
    <property type="entry name" value="MOCS2A"/>
</dbReference>
<dbReference type="AlphaFoldDB" id="A0A642V7X4"/>
<dbReference type="PANTHER" id="PTHR33359:SF1">
    <property type="entry name" value="MOLYBDOPTERIN SYNTHASE SULFUR CARRIER SUBUNIT"/>
    <property type="match status" value="1"/>
</dbReference>
<gene>
    <name evidence="2" type="ORF">TRICI_001905</name>
</gene>
<dbReference type="InterPro" id="IPR012675">
    <property type="entry name" value="Beta-grasp_dom_sf"/>
</dbReference>
<dbReference type="GO" id="GO:1990133">
    <property type="term" value="C:molybdopterin adenylyltransferase complex"/>
    <property type="evidence" value="ECO:0007669"/>
    <property type="project" value="TreeGrafter"/>
</dbReference>
<reference evidence="2" key="1">
    <citation type="journal article" date="2019" name="G3 (Bethesda)">
        <title>Genome Assemblies of Two Rare Opportunistic Yeast Pathogens: Diutina rugosa (syn. Candida rugosa) and Trichomonascus ciferrii (syn. Candida ciferrii).</title>
        <authorList>
            <person name="Mixao V."/>
            <person name="Saus E."/>
            <person name="Hansen A.P."/>
            <person name="Lass-Florl C."/>
            <person name="Gabaldon T."/>
        </authorList>
    </citation>
    <scope>NUCLEOTIDE SEQUENCE</scope>
    <source>
        <strain evidence="2">CBS 4856</strain>
    </source>
</reference>